<sequence length="125" mass="13092">MLSRRKATTATPLFAAAAVSYAANSALGTAVALRLVDTSGFRWLHHALYIATCAAVAAAVGAGWWWGTPRRASRRAALTLIPAAVPLAAIPFAGTHGRRHPLIALAAAPFIVASLVRSLRPSDRK</sequence>
<comment type="caution">
    <text evidence="3">The sequence shown here is derived from an EMBL/GenBank/DDBJ whole genome shotgun (WGS) entry which is preliminary data.</text>
</comment>
<accession>A0A511AHU3</accession>
<feature type="transmembrane region" description="Helical" evidence="1">
    <location>
        <begin position="46"/>
        <end position="65"/>
    </location>
</feature>
<reference evidence="3 4" key="1">
    <citation type="submission" date="2019-07" db="EMBL/GenBank/DDBJ databases">
        <title>Whole genome shotgun sequence of Microbacterium aerolatum NBRC 103071.</title>
        <authorList>
            <person name="Hosoyama A."/>
            <person name="Uohara A."/>
            <person name="Ohji S."/>
            <person name="Ichikawa N."/>
        </authorList>
    </citation>
    <scope>NUCLEOTIDE SEQUENCE [LARGE SCALE GENOMIC DNA]</scope>
    <source>
        <strain evidence="3 4">NBRC 103071</strain>
    </source>
</reference>
<protein>
    <recommendedName>
        <fullName evidence="5">Integral membrane protein</fullName>
    </recommendedName>
</protein>
<feature type="chain" id="PRO_5022161069" description="Integral membrane protein" evidence="2">
    <location>
        <begin position="23"/>
        <end position="125"/>
    </location>
</feature>
<dbReference type="OrthoDB" id="5020186at2"/>
<evidence type="ECO:0000256" key="2">
    <source>
        <dbReference type="SAM" id="SignalP"/>
    </source>
</evidence>
<dbReference type="RefSeq" id="WP_147038184.1">
    <property type="nucleotide sequence ID" value="NZ_BJUW01000002.1"/>
</dbReference>
<keyword evidence="4" id="KW-1185">Reference proteome</keyword>
<evidence type="ECO:0008006" key="5">
    <source>
        <dbReference type="Google" id="ProtNLM"/>
    </source>
</evidence>
<feature type="transmembrane region" description="Helical" evidence="1">
    <location>
        <begin position="100"/>
        <end position="119"/>
    </location>
</feature>
<keyword evidence="2" id="KW-0732">Signal</keyword>
<dbReference type="EMBL" id="BJUW01000002">
    <property type="protein sequence ID" value="GEK85557.1"/>
    <property type="molecule type" value="Genomic_DNA"/>
</dbReference>
<dbReference type="AlphaFoldDB" id="A0A511AHU3"/>
<evidence type="ECO:0000256" key="1">
    <source>
        <dbReference type="SAM" id="Phobius"/>
    </source>
</evidence>
<evidence type="ECO:0000313" key="3">
    <source>
        <dbReference type="EMBL" id="GEK85557.1"/>
    </source>
</evidence>
<evidence type="ECO:0000313" key="4">
    <source>
        <dbReference type="Proteomes" id="UP000321225"/>
    </source>
</evidence>
<gene>
    <name evidence="3" type="ORF">MAE01_07330</name>
</gene>
<feature type="transmembrane region" description="Helical" evidence="1">
    <location>
        <begin position="77"/>
        <end position="94"/>
    </location>
</feature>
<proteinExistence type="predicted"/>
<keyword evidence="1" id="KW-1133">Transmembrane helix</keyword>
<feature type="signal peptide" evidence="2">
    <location>
        <begin position="1"/>
        <end position="22"/>
    </location>
</feature>
<keyword evidence="1" id="KW-0812">Transmembrane</keyword>
<organism evidence="3 4">
    <name type="scientific">Microbacterium aerolatum</name>
    <dbReference type="NCBI Taxonomy" id="153731"/>
    <lineage>
        <taxon>Bacteria</taxon>
        <taxon>Bacillati</taxon>
        <taxon>Actinomycetota</taxon>
        <taxon>Actinomycetes</taxon>
        <taxon>Micrococcales</taxon>
        <taxon>Microbacteriaceae</taxon>
        <taxon>Microbacterium</taxon>
    </lineage>
</organism>
<dbReference type="Proteomes" id="UP000321225">
    <property type="component" value="Unassembled WGS sequence"/>
</dbReference>
<keyword evidence="1" id="KW-0472">Membrane</keyword>
<name>A0A511AHU3_9MICO</name>